<accession>A0A2A2TLX0</accession>
<gene>
    <name evidence="2" type="ORF">CK510_06910</name>
</gene>
<dbReference type="Proteomes" id="UP000218238">
    <property type="component" value="Unassembled WGS sequence"/>
</dbReference>
<keyword evidence="3" id="KW-1185">Reference proteome</keyword>
<feature type="compositionally biased region" description="Low complexity" evidence="1">
    <location>
        <begin position="47"/>
        <end position="58"/>
    </location>
</feature>
<sequence>MKGLIIGTVILTPLFLMQGCDSKVKTQQQTASNPHQNHSATDSKGINQQQSSNNHQNQPTHAQHTQASSTQAKLIVPKEIKSTQAVPLTINIQDKAGKAVSNFETFQEKPMHLIVVSDDLRFFQHVHPTHKGNGRFEVNPNFPSSGSYTLFSDYKPAGQKEQVSAQKITIPGNVPLPTELEKFSNTKILADTKVSLKLPEKTLKAGKEVKISFDLQELKQNQAIKDLQPYLGEKGHLVIVKSSSPLTEADYIHAHPIKESTDGQINFISSLPSKGTYKVWLQFNRNGKVNVADFWVNAL</sequence>
<feature type="compositionally biased region" description="Polar residues" evidence="1">
    <location>
        <begin position="26"/>
        <end position="46"/>
    </location>
</feature>
<evidence type="ECO:0000313" key="3">
    <source>
        <dbReference type="Proteomes" id="UP000218238"/>
    </source>
</evidence>
<comment type="caution">
    <text evidence="2">The sequence shown here is derived from an EMBL/GenBank/DDBJ whole genome shotgun (WGS) entry which is preliminary data.</text>
</comment>
<dbReference type="RefSeq" id="WP_095720998.1">
    <property type="nucleotide sequence ID" value="NZ_NTFS01000050.1"/>
</dbReference>
<evidence type="ECO:0000256" key="1">
    <source>
        <dbReference type="SAM" id="MobiDB-lite"/>
    </source>
</evidence>
<dbReference type="OrthoDB" id="128043at2"/>
<name>A0A2A2TLX0_9CYAN</name>
<reference evidence="2 3" key="1">
    <citation type="submission" date="2017-08" db="EMBL/GenBank/DDBJ databases">
        <title>Draft genome sequence of filamentous cyanobacterium Calothrix elsteri CCALA 953.</title>
        <authorList>
            <person name="Gagunashvili A.N."/>
            <person name="Elster J."/>
            <person name="Andresson O.S."/>
        </authorList>
    </citation>
    <scope>NUCLEOTIDE SEQUENCE [LARGE SCALE GENOMIC DNA]</scope>
    <source>
        <strain evidence="2 3">CCALA 953</strain>
    </source>
</reference>
<dbReference type="PROSITE" id="PS51257">
    <property type="entry name" value="PROKAR_LIPOPROTEIN"/>
    <property type="match status" value="1"/>
</dbReference>
<feature type="compositionally biased region" description="Polar residues" evidence="1">
    <location>
        <begin position="59"/>
        <end position="71"/>
    </location>
</feature>
<feature type="region of interest" description="Disordered" evidence="1">
    <location>
        <begin position="26"/>
        <end position="71"/>
    </location>
</feature>
<dbReference type="EMBL" id="NTFS01000050">
    <property type="protein sequence ID" value="PAX59468.1"/>
    <property type="molecule type" value="Genomic_DNA"/>
</dbReference>
<dbReference type="AlphaFoldDB" id="A0A2A2TLX0"/>
<evidence type="ECO:0000313" key="2">
    <source>
        <dbReference type="EMBL" id="PAX59468.1"/>
    </source>
</evidence>
<organism evidence="2 3">
    <name type="scientific">Brunnivagina elsteri CCALA 953</name>
    <dbReference type="NCBI Taxonomy" id="987040"/>
    <lineage>
        <taxon>Bacteria</taxon>
        <taxon>Bacillati</taxon>
        <taxon>Cyanobacteriota</taxon>
        <taxon>Cyanophyceae</taxon>
        <taxon>Nostocales</taxon>
        <taxon>Calotrichaceae</taxon>
        <taxon>Brunnivagina</taxon>
    </lineage>
</organism>
<proteinExistence type="predicted"/>
<evidence type="ECO:0008006" key="4">
    <source>
        <dbReference type="Google" id="ProtNLM"/>
    </source>
</evidence>
<protein>
    <recommendedName>
        <fullName evidence="4">YtkA-like domain-containing protein</fullName>
    </recommendedName>
</protein>